<gene>
    <name evidence="1" type="ORF">DFP72DRAFT_495660</name>
</gene>
<dbReference type="AlphaFoldDB" id="A0A8H6HT20"/>
<reference evidence="1 2" key="1">
    <citation type="submission" date="2020-07" db="EMBL/GenBank/DDBJ databases">
        <title>Comparative genomics of pyrophilous fungi reveals a link between fire events and developmental genes.</title>
        <authorList>
            <consortium name="DOE Joint Genome Institute"/>
            <person name="Steindorff A.S."/>
            <person name="Carver A."/>
            <person name="Calhoun S."/>
            <person name="Stillman K."/>
            <person name="Liu H."/>
            <person name="Lipzen A."/>
            <person name="Pangilinan J."/>
            <person name="Labutti K."/>
            <person name="Bruns T.D."/>
            <person name="Grigoriev I.V."/>
        </authorList>
    </citation>
    <scope>NUCLEOTIDE SEQUENCE [LARGE SCALE GENOMIC DNA]</scope>
    <source>
        <strain evidence="1 2">CBS 144469</strain>
    </source>
</reference>
<name>A0A8H6HT20_9AGAR</name>
<dbReference type="OrthoDB" id="3007408at2759"/>
<proteinExistence type="predicted"/>
<protein>
    <recommendedName>
        <fullName evidence="3">F-box domain-containing protein</fullName>
    </recommendedName>
</protein>
<dbReference type="SUPFAM" id="SSF52047">
    <property type="entry name" value="RNI-like"/>
    <property type="match status" value="1"/>
</dbReference>
<accession>A0A8H6HT20</accession>
<keyword evidence="2" id="KW-1185">Reference proteome</keyword>
<evidence type="ECO:0008006" key="3">
    <source>
        <dbReference type="Google" id="ProtNLM"/>
    </source>
</evidence>
<dbReference type="Proteomes" id="UP000521943">
    <property type="component" value="Unassembled WGS sequence"/>
</dbReference>
<organism evidence="1 2">
    <name type="scientific">Ephemerocybe angulata</name>
    <dbReference type="NCBI Taxonomy" id="980116"/>
    <lineage>
        <taxon>Eukaryota</taxon>
        <taxon>Fungi</taxon>
        <taxon>Dikarya</taxon>
        <taxon>Basidiomycota</taxon>
        <taxon>Agaricomycotina</taxon>
        <taxon>Agaricomycetes</taxon>
        <taxon>Agaricomycetidae</taxon>
        <taxon>Agaricales</taxon>
        <taxon>Agaricineae</taxon>
        <taxon>Psathyrellaceae</taxon>
        <taxon>Ephemerocybe</taxon>
    </lineage>
</organism>
<evidence type="ECO:0000313" key="2">
    <source>
        <dbReference type="Proteomes" id="UP000521943"/>
    </source>
</evidence>
<sequence length="578" mass="64292">MRFNVWNSHVGSVHPDRFLGVDMKGKIKASSANDFKGTTTTLHLAPEILSKVFYETLQPFDSVDHRVNPANNALQLLDLTHVSSYFRQVAVSDGSLWAEVLYLNGVHADFFVAILERSRGYFISLCFMEDSSLLFDPCVWTRLLLNFNKVRRLQIGVGDSSGGATLKFILSFEAPFLEDLTIQWCGDRNACLDYFEGRILRQPFMNGAPRLRKLHLINCFFPSKHYSAFPNLANLSVMYIGDDDNHDHPPLISILDLSEGLGRFNSLTTLTLSTGCIDPGDFESDIQQAPVHFPRLLRFNFMTTTAACRQLASILRLPAGCSRNIHLSFPPPPHPGVGVLDATSAAEAAALFVPSDVEFKRCVVGMADDDEPFLRLIALGPSTPRIAVEMSFKLSDVAIHSLHPQNQLPTIHYFPGISTRTFTVTDIFLHQLCTTLSIILRKRLSVVSTLYVWFGCESPAVFIAVSLLRSMTNIHEIVSHASDLWANPSIQEFLSWDNAPSLRTLIIPIDETVQSARVLAGISAILRSRSDIGGVIFRVRSATIAEMGYAAPDELRSLIRGISEGFPDTVSLDWVEYQ</sequence>
<evidence type="ECO:0000313" key="1">
    <source>
        <dbReference type="EMBL" id="KAF6751276.1"/>
    </source>
</evidence>
<comment type="caution">
    <text evidence="1">The sequence shown here is derived from an EMBL/GenBank/DDBJ whole genome shotgun (WGS) entry which is preliminary data.</text>
</comment>
<dbReference type="EMBL" id="JACGCI010000051">
    <property type="protein sequence ID" value="KAF6751276.1"/>
    <property type="molecule type" value="Genomic_DNA"/>
</dbReference>